<dbReference type="RefSeq" id="WP_184008146.1">
    <property type="nucleotide sequence ID" value="NZ_JACIJS010000001.1"/>
</dbReference>
<organism evidence="10 11">
    <name type="scientific">Rubricella aquisinus</name>
    <dbReference type="NCBI Taxonomy" id="2028108"/>
    <lineage>
        <taxon>Bacteria</taxon>
        <taxon>Pseudomonadati</taxon>
        <taxon>Pseudomonadota</taxon>
        <taxon>Alphaproteobacteria</taxon>
        <taxon>Rhodobacterales</taxon>
        <taxon>Paracoccaceae</taxon>
        <taxon>Rubricella</taxon>
    </lineage>
</organism>
<proteinExistence type="inferred from homology"/>
<dbReference type="PANTHER" id="PTHR11647">
    <property type="entry name" value="HYDRANTOINASE/DIHYDROPYRIMIDINASE FAMILY MEMBER"/>
    <property type="match status" value="1"/>
</dbReference>
<evidence type="ECO:0000256" key="6">
    <source>
        <dbReference type="ARBA" id="ARBA00055040"/>
    </source>
</evidence>
<evidence type="ECO:0000256" key="8">
    <source>
        <dbReference type="PIRSR" id="PIRSR611778-50"/>
    </source>
</evidence>
<dbReference type="Gene3D" id="2.30.40.10">
    <property type="entry name" value="Urease, subunit C, domain 1"/>
    <property type="match status" value="1"/>
</dbReference>
<dbReference type="InterPro" id="IPR006680">
    <property type="entry name" value="Amidohydro-rel"/>
</dbReference>
<evidence type="ECO:0000256" key="3">
    <source>
        <dbReference type="ARBA" id="ARBA00022553"/>
    </source>
</evidence>
<gene>
    <name evidence="10" type="ORF">FHS89_000512</name>
</gene>
<dbReference type="PANTHER" id="PTHR11647:SF1">
    <property type="entry name" value="COLLAPSIN RESPONSE MEDIATOR PROTEIN"/>
    <property type="match status" value="1"/>
</dbReference>
<dbReference type="InterPro" id="IPR011059">
    <property type="entry name" value="Metal-dep_hydrolase_composite"/>
</dbReference>
<dbReference type="SUPFAM" id="SSF51338">
    <property type="entry name" value="Composite domain of metallo-dependent hydrolases"/>
    <property type="match status" value="1"/>
</dbReference>
<comment type="caution">
    <text evidence="10">The sequence shown here is derived from an EMBL/GenBank/DDBJ whole genome shotgun (WGS) entry which is preliminary data.</text>
</comment>
<dbReference type="GO" id="GO:0005829">
    <property type="term" value="C:cytosol"/>
    <property type="evidence" value="ECO:0007669"/>
    <property type="project" value="TreeGrafter"/>
</dbReference>
<evidence type="ECO:0000256" key="1">
    <source>
        <dbReference type="ARBA" id="ARBA00001947"/>
    </source>
</evidence>
<evidence type="ECO:0000256" key="4">
    <source>
        <dbReference type="ARBA" id="ARBA00022723"/>
    </source>
</evidence>
<comment type="PTM">
    <text evidence="8">Carbamylation allows a single lysine to coordinate two divalent metal cations.</text>
</comment>
<dbReference type="GO" id="GO:0046872">
    <property type="term" value="F:metal ion binding"/>
    <property type="evidence" value="ECO:0007669"/>
    <property type="project" value="UniProtKB-KW"/>
</dbReference>
<evidence type="ECO:0000313" key="10">
    <source>
        <dbReference type="EMBL" id="MBB5514514.1"/>
    </source>
</evidence>
<dbReference type="InterPro" id="IPR011778">
    <property type="entry name" value="Hydantoinase/dihydroPyrase"/>
</dbReference>
<dbReference type="EMBL" id="JACIJS010000001">
    <property type="protein sequence ID" value="MBB5514514.1"/>
    <property type="molecule type" value="Genomic_DNA"/>
</dbReference>
<sequence>MTFDLVVRGGEVVTAQGRFMADIAVTDGKITAIGTGLEGQRVLDATGRMVMPGGVDPHCHIEQMSGMGQMNADTFETATRSAAMGGTTSVISFAAQHKGMRMRDVVADYSARAARGALVDYAFHMIASDVEAPDFADDLAAMIDAGHRSIKLFTTYNIAVSDRAILDVMTIAKARGALVCVHAENDGLIGWTKDRLIVAGRTEPAAHALSHPRLAEVEAVERMCRFAEFLDQPVMLFHISTVEGAAAVRAARGRGVPVWAETCPHYLFMEETVLDHPDGGKWMCSPPQRQTADQAALWQALRLGDLQVVSSDHAPYRYDETGKLSQGADAPFHKISNGLPGLEVRQPLMFDAMVSHGTLGPEKFVEVTSTAPAALYGLENKGALDPGKDADIVIWDPTRSHTYGADDLHDNVGYNPWDGRRVTGWPETVLLRGEVIVSDGACHAAPGSGHFLHRARTGAQPLGTPAREARAVLGD</sequence>
<keyword evidence="4" id="KW-0479">Metal-binding</keyword>
<comment type="similarity">
    <text evidence="2">Belongs to the metallo-dependent hydrolases superfamily. Hydantoinase/dihydropyrimidinase family.</text>
</comment>
<dbReference type="SUPFAM" id="SSF51556">
    <property type="entry name" value="Metallo-dependent hydrolases"/>
    <property type="match status" value="1"/>
</dbReference>
<name>A0A840WW65_9RHOB</name>
<accession>A0A840WW65</accession>
<dbReference type="Pfam" id="PF01979">
    <property type="entry name" value="Amidohydro_1"/>
    <property type="match status" value="1"/>
</dbReference>
<dbReference type="Gene3D" id="3.20.20.140">
    <property type="entry name" value="Metal-dependent hydrolases"/>
    <property type="match status" value="1"/>
</dbReference>
<evidence type="ECO:0000259" key="9">
    <source>
        <dbReference type="Pfam" id="PF01979"/>
    </source>
</evidence>
<dbReference type="FunFam" id="3.20.20.140:FF:000217">
    <property type="entry name" value="Dihydropyrimidinase-related protein 1"/>
    <property type="match status" value="1"/>
</dbReference>
<dbReference type="InterPro" id="IPR050378">
    <property type="entry name" value="Metallo-dep_Hydrolases_sf"/>
</dbReference>
<evidence type="ECO:0000256" key="2">
    <source>
        <dbReference type="ARBA" id="ARBA00008829"/>
    </source>
</evidence>
<keyword evidence="11" id="KW-1185">Reference proteome</keyword>
<comment type="cofactor">
    <cofactor evidence="1">
        <name>Zn(2+)</name>
        <dbReference type="ChEBI" id="CHEBI:29105"/>
    </cofactor>
</comment>
<dbReference type="NCBIfam" id="TIGR02033">
    <property type="entry name" value="D-hydantoinase"/>
    <property type="match status" value="1"/>
</dbReference>
<dbReference type="Proteomes" id="UP000553766">
    <property type="component" value="Unassembled WGS sequence"/>
</dbReference>
<dbReference type="InterPro" id="IPR032466">
    <property type="entry name" value="Metal_Hydrolase"/>
</dbReference>
<reference evidence="10 11" key="1">
    <citation type="submission" date="2020-08" db="EMBL/GenBank/DDBJ databases">
        <title>Genomic Encyclopedia of Type Strains, Phase IV (KMG-IV): sequencing the most valuable type-strain genomes for metagenomic binning, comparative biology and taxonomic classification.</title>
        <authorList>
            <person name="Goeker M."/>
        </authorList>
    </citation>
    <scope>NUCLEOTIDE SEQUENCE [LARGE SCALE GENOMIC DNA]</scope>
    <source>
        <strain evidence="10 11">DSM 103377</strain>
    </source>
</reference>
<comment type="function">
    <text evidence="6">Catalyzes the stereospecific hydrolysis of the cyclic amide bond of D-hydantoin derivatives.</text>
</comment>
<feature type="modified residue" description="N6-carboxylysine" evidence="8">
    <location>
        <position position="151"/>
    </location>
</feature>
<evidence type="ECO:0000313" key="11">
    <source>
        <dbReference type="Proteomes" id="UP000553766"/>
    </source>
</evidence>
<feature type="domain" description="Amidohydrolase-related" evidence="9">
    <location>
        <begin position="49"/>
        <end position="435"/>
    </location>
</feature>
<evidence type="ECO:0000256" key="7">
    <source>
        <dbReference type="ARBA" id="ARBA00068457"/>
    </source>
</evidence>
<evidence type="ECO:0000256" key="5">
    <source>
        <dbReference type="ARBA" id="ARBA00022801"/>
    </source>
</evidence>
<dbReference type="GO" id="GO:0016812">
    <property type="term" value="F:hydrolase activity, acting on carbon-nitrogen (but not peptide) bonds, in cyclic amides"/>
    <property type="evidence" value="ECO:0007669"/>
    <property type="project" value="TreeGrafter"/>
</dbReference>
<keyword evidence="3" id="KW-0597">Phosphoprotein</keyword>
<protein>
    <recommendedName>
        <fullName evidence="7">D-hydantoinase</fullName>
    </recommendedName>
</protein>
<dbReference type="AlphaFoldDB" id="A0A840WW65"/>
<keyword evidence="5 10" id="KW-0378">Hydrolase</keyword>